<dbReference type="RefSeq" id="WP_380058249.1">
    <property type="nucleotide sequence ID" value="NZ_JBHSWB010000001.1"/>
</dbReference>
<dbReference type="SUPFAM" id="SSF103486">
    <property type="entry name" value="V-type ATP synthase subunit C"/>
    <property type="match status" value="1"/>
</dbReference>
<accession>A0ABW1ZN04</accession>
<evidence type="ECO:0000256" key="3">
    <source>
        <dbReference type="SAM" id="MobiDB-lite"/>
    </source>
</evidence>
<gene>
    <name evidence="4" type="ORF">ACFP90_13305</name>
</gene>
<evidence type="ECO:0000313" key="5">
    <source>
        <dbReference type="Proteomes" id="UP001596317"/>
    </source>
</evidence>
<name>A0ABW1ZN04_9DEIO</name>
<dbReference type="Gene3D" id="1.10.132.50">
    <property type="entry name" value="ATP synthase (C/AC39) subunit, domain 3"/>
    <property type="match status" value="1"/>
</dbReference>
<protein>
    <submittedName>
        <fullName evidence="4">V-type ATPase subunit</fullName>
    </submittedName>
</protein>
<keyword evidence="5" id="KW-1185">Reference proteome</keyword>
<feature type="compositionally biased region" description="Basic and acidic residues" evidence="3">
    <location>
        <begin position="1"/>
        <end position="12"/>
    </location>
</feature>
<evidence type="ECO:0000313" key="4">
    <source>
        <dbReference type="EMBL" id="MFC6661210.1"/>
    </source>
</evidence>
<dbReference type="Pfam" id="PF01992">
    <property type="entry name" value="vATP-synt_AC39"/>
    <property type="match status" value="1"/>
</dbReference>
<sequence>MPGGRDVTESDFLRIAGGDNSVGSPELQAIAEAADLGTAEAIARRTLDQASRNVAMADALGPGVALDYLRRKEQEIARMRLIGRAKYYGLSKEELAKELQGE</sequence>
<evidence type="ECO:0000256" key="2">
    <source>
        <dbReference type="ARBA" id="ARBA00023065"/>
    </source>
</evidence>
<organism evidence="4 5">
    <name type="scientific">Deinococcus multiflagellatus</name>
    <dbReference type="NCBI Taxonomy" id="1656887"/>
    <lineage>
        <taxon>Bacteria</taxon>
        <taxon>Thermotogati</taxon>
        <taxon>Deinococcota</taxon>
        <taxon>Deinococci</taxon>
        <taxon>Deinococcales</taxon>
        <taxon>Deinococcaceae</taxon>
        <taxon>Deinococcus</taxon>
    </lineage>
</organism>
<feature type="region of interest" description="Disordered" evidence="3">
    <location>
        <begin position="1"/>
        <end position="21"/>
    </location>
</feature>
<dbReference type="Proteomes" id="UP001596317">
    <property type="component" value="Unassembled WGS sequence"/>
</dbReference>
<reference evidence="5" key="1">
    <citation type="journal article" date="2019" name="Int. J. Syst. Evol. Microbiol.">
        <title>The Global Catalogue of Microorganisms (GCM) 10K type strain sequencing project: providing services to taxonomists for standard genome sequencing and annotation.</title>
        <authorList>
            <consortium name="The Broad Institute Genomics Platform"/>
            <consortium name="The Broad Institute Genome Sequencing Center for Infectious Disease"/>
            <person name="Wu L."/>
            <person name="Ma J."/>
        </authorList>
    </citation>
    <scope>NUCLEOTIDE SEQUENCE [LARGE SCALE GENOMIC DNA]</scope>
    <source>
        <strain evidence="5">CCUG 63830</strain>
    </source>
</reference>
<evidence type="ECO:0000256" key="1">
    <source>
        <dbReference type="ARBA" id="ARBA00022448"/>
    </source>
</evidence>
<comment type="caution">
    <text evidence="4">The sequence shown here is derived from an EMBL/GenBank/DDBJ whole genome shotgun (WGS) entry which is preliminary data.</text>
</comment>
<proteinExistence type="predicted"/>
<dbReference type="EMBL" id="JBHSWB010000001">
    <property type="protein sequence ID" value="MFC6661210.1"/>
    <property type="molecule type" value="Genomic_DNA"/>
</dbReference>
<keyword evidence="1" id="KW-0813">Transport</keyword>
<keyword evidence="2" id="KW-0406">Ion transport</keyword>
<dbReference type="InterPro" id="IPR044911">
    <property type="entry name" value="V-type_ATPase_csu/dsu_dom_3"/>
</dbReference>
<dbReference type="InterPro" id="IPR002843">
    <property type="entry name" value="ATPase_V0-cplx_csu/dsu"/>
</dbReference>
<dbReference type="InterPro" id="IPR036079">
    <property type="entry name" value="ATPase_csu/dsu_sf"/>
</dbReference>